<name>A0A2S9MI08_9BURK</name>
<sequence length="270" mass="29988">MAETNYTAVGRNPQAKYVAFGDDCHFNDICGYAYVVVKRSRIPWILREIDKVKDEFRIPHTTPLHCRVLFGFHQRQKAGLEHLNGDDARSIVLKCLLLLNNIGAHVRFAHGSLSGFEAAMGNSITLREHEGDQGIVLPVHPNPKALISLFAQMCLMVPAPERKFANSHEWELVISRDATKAKWIGDGGQQTHNLMSGGFSSVGAPEGQFHQFTPHISTEADHPLLQLADVAVYSLSHALATGENSSFWRTQLPTIRLLHRIPYTPIKPGG</sequence>
<evidence type="ECO:0000313" key="2">
    <source>
        <dbReference type="Proteomes" id="UP000238982"/>
    </source>
</evidence>
<evidence type="ECO:0000313" key="1">
    <source>
        <dbReference type="EMBL" id="PRF58033.1"/>
    </source>
</evidence>
<dbReference type="RefSeq" id="WP_105797156.1">
    <property type="nucleotide sequence ID" value="NZ_JAHPLO010000063.1"/>
</dbReference>
<accession>A0A2S9MI08</accession>
<evidence type="ECO:0008006" key="3">
    <source>
        <dbReference type="Google" id="ProtNLM"/>
    </source>
</evidence>
<dbReference type="EMBL" id="PVGH01000080">
    <property type="protein sequence ID" value="PRF58033.1"/>
    <property type="molecule type" value="Genomic_DNA"/>
</dbReference>
<protein>
    <recommendedName>
        <fullName evidence="3">DUF3800 domain-containing protein</fullName>
    </recommendedName>
</protein>
<gene>
    <name evidence="1" type="ORF">C6Q15_20270</name>
</gene>
<reference evidence="1 2" key="1">
    <citation type="submission" date="2018-03" db="EMBL/GenBank/DDBJ databases">
        <authorList>
            <person name="Keele B.F."/>
        </authorList>
    </citation>
    <scope>NUCLEOTIDE SEQUENCE [LARGE SCALE GENOMIC DNA]</scope>
    <source>
        <strain evidence="1 2">AU19729</strain>
    </source>
</reference>
<proteinExistence type="predicted"/>
<dbReference type="Proteomes" id="UP000238982">
    <property type="component" value="Unassembled WGS sequence"/>
</dbReference>
<dbReference type="AlphaFoldDB" id="A0A2S9MI08"/>
<comment type="caution">
    <text evidence="1">The sequence shown here is derived from an EMBL/GenBank/DDBJ whole genome shotgun (WGS) entry which is preliminary data.</text>
</comment>
<organism evidence="1 2">
    <name type="scientific">Burkholderia multivorans</name>
    <dbReference type="NCBI Taxonomy" id="87883"/>
    <lineage>
        <taxon>Bacteria</taxon>
        <taxon>Pseudomonadati</taxon>
        <taxon>Pseudomonadota</taxon>
        <taxon>Betaproteobacteria</taxon>
        <taxon>Burkholderiales</taxon>
        <taxon>Burkholderiaceae</taxon>
        <taxon>Burkholderia</taxon>
        <taxon>Burkholderia cepacia complex</taxon>
    </lineage>
</organism>